<organism evidence="1">
    <name type="scientific">Arundo donax</name>
    <name type="common">Giant reed</name>
    <name type="synonym">Donax arundinaceus</name>
    <dbReference type="NCBI Taxonomy" id="35708"/>
    <lineage>
        <taxon>Eukaryota</taxon>
        <taxon>Viridiplantae</taxon>
        <taxon>Streptophyta</taxon>
        <taxon>Embryophyta</taxon>
        <taxon>Tracheophyta</taxon>
        <taxon>Spermatophyta</taxon>
        <taxon>Magnoliopsida</taxon>
        <taxon>Liliopsida</taxon>
        <taxon>Poales</taxon>
        <taxon>Poaceae</taxon>
        <taxon>PACMAD clade</taxon>
        <taxon>Arundinoideae</taxon>
        <taxon>Arundineae</taxon>
        <taxon>Arundo</taxon>
    </lineage>
</organism>
<reference evidence="1" key="2">
    <citation type="journal article" date="2015" name="Data Brief">
        <title>Shoot transcriptome of the giant reed, Arundo donax.</title>
        <authorList>
            <person name="Barrero R.A."/>
            <person name="Guerrero F.D."/>
            <person name="Moolhuijzen P."/>
            <person name="Goolsby J.A."/>
            <person name="Tidwell J."/>
            <person name="Bellgard S.E."/>
            <person name="Bellgard M.I."/>
        </authorList>
    </citation>
    <scope>NUCLEOTIDE SEQUENCE</scope>
    <source>
        <tissue evidence="1">Shoot tissue taken approximately 20 cm above the soil surface</tissue>
    </source>
</reference>
<sequence>MSQYFSKFFEHLPIRFIDYLLYFDKELLFVPIIAP</sequence>
<dbReference type="AlphaFoldDB" id="A0A0A9F5S9"/>
<protein>
    <submittedName>
        <fullName evidence="1">Uncharacterized protein</fullName>
    </submittedName>
</protein>
<evidence type="ECO:0000313" key="1">
    <source>
        <dbReference type="EMBL" id="JAE07692.1"/>
    </source>
</evidence>
<reference evidence="1" key="1">
    <citation type="submission" date="2014-09" db="EMBL/GenBank/DDBJ databases">
        <authorList>
            <person name="Magalhaes I.L.F."/>
            <person name="Oliveira U."/>
            <person name="Santos F.R."/>
            <person name="Vidigal T.H.D.A."/>
            <person name="Brescovit A.D."/>
            <person name="Santos A.J."/>
        </authorList>
    </citation>
    <scope>NUCLEOTIDE SEQUENCE</scope>
    <source>
        <tissue evidence="1">Shoot tissue taken approximately 20 cm above the soil surface</tissue>
    </source>
</reference>
<proteinExistence type="predicted"/>
<dbReference type="EMBL" id="GBRH01190204">
    <property type="protein sequence ID" value="JAE07692.1"/>
    <property type="molecule type" value="Transcribed_RNA"/>
</dbReference>
<accession>A0A0A9F5S9</accession>
<name>A0A0A9F5S9_ARUDO</name>